<proteinExistence type="predicted"/>
<comment type="caution">
    <text evidence="1">The sequence shown here is derived from an EMBL/GenBank/DDBJ whole genome shotgun (WGS) entry which is preliminary data.</text>
</comment>
<keyword evidence="2" id="KW-1185">Reference proteome</keyword>
<sequence length="41" mass="4793">QKINKLLEHVIDLPDSILTTFIDIIEKVAKEQLNQPEYLKT</sequence>
<organism evidence="1 2">
    <name type="scientific">Racocetra persica</name>
    <dbReference type="NCBI Taxonomy" id="160502"/>
    <lineage>
        <taxon>Eukaryota</taxon>
        <taxon>Fungi</taxon>
        <taxon>Fungi incertae sedis</taxon>
        <taxon>Mucoromycota</taxon>
        <taxon>Glomeromycotina</taxon>
        <taxon>Glomeromycetes</taxon>
        <taxon>Diversisporales</taxon>
        <taxon>Gigasporaceae</taxon>
        <taxon>Racocetra</taxon>
    </lineage>
</organism>
<protein>
    <submittedName>
        <fullName evidence="1">20635_t:CDS:1</fullName>
    </submittedName>
</protein>
<gene>
    <name evidence="1" type="ORF">RPERSI_LOCUS4052</name>
</gene>
<accession>A0ACA9M136</accession>
<feature type="non-terminal residue" evidence="1">
    <location>
        <position position="1"/>
    </location>
</feature>
<evidence type="ECO:0000313" key="1">
    <source>
        <dbReference type="EMBL" id="CAG8553342.1"/>
    </source>
</evidence>
<reference evidence="1" key="1">
    <citation type="submission" date="2021-06" db="EMBL/GenBank/DDBJ databases">
        <authorList>
            <person name="Kallberg Y."/>
            <person name="Tangrot J."/>
            <person name="Rosling A."/>
        </authorList>
    </citation>
    <scope>NUCLEOTIDE SEQUENCE</scope>
    <source>
        <strain evidence="1">MA461A</strain>
    </source>
</reference>
<name>A0ACA9M136_9GLOM</name>
<dbReference type="EMBL" id="CAJVQC010005379">
    <property type="protein sequence ID" value="CAG8553342.1"/>
    <property type="molecule type" value="Genomic_DNA"/>
</dbReference>
<dbReference type="Proteomes" id="UP000789920">
    <property type="component" value="Unassembled WGS sequence"/>
</dbReference>
<evidence type="ECO:0000313" key="2">
    <source>
        <dbReference type="Proteomes" id="UP000789920"/>
    </source>
</evidence>